<dbReference type="Gene3D" id="1.10.3080.10">
    <property type="entry name" value="Clc chloride channel"/>
    <property type="match status" value="1"/>
</dbReference>
<feature type="region of interest" description="Disordered" evidence="10">
    <location>
        <begin position="449"/>
        <end position="472"/>
    </location>
</feature>
<feature type="transmembrane region" description="Helical" evidence="11">
    <location>
        <begin position="346"/>
        <end position="365"/>
    </location>
</feature>
<feature type="transmembrane region" description="Helical" evidence="11">
    <location>
        <begin position="205"/>
        <end position="228"/>
    </location>
</feature>
<keyword evidence="5" id="KW-0406">Ion transport</keyword>
<feature type="transmembrane region" description="Helical" evidence="11">
    <location>
        <begin position="371"/>
        <end position="396"/>
    </location>
</feature>
<keyword evidence="2" id="KW-0813">Transport</keyword>
<evidence type="ECO:0000256" key="9">
    <source>
        <dbReference type="ARBA" id="ARBA00023303"/>
    </source>
</evidence>
<feature type="transmembrane region" description="Helical" evidence="11">
    <location>
        <begin position="283"/>
        <end position="300"/>
    </location>
</feature>
<dbReference type="InterPro" id="IPR014743">
    <property type="entry name" value="Cl-channel_core"/>
</dbReference>
<evidence type="ECO:0000256" key="2">
    <source>
        <dbReference type="ARBA" id="ARBA00022448"/>
    </source>
</evidence>
<keyword evidence="3 11" id="KW-0812">Transmembrane</keyword>
<evidence type="ECO:0000256" key="4">
    <source>
        <dbReference type="ARBA" id="ARBA00022989"/>
    </source>
</evidence>
<keyword evidence="6 11" id="KW-0472">Membrane</keyword>
<protein>
    <submittedName>
        <fullName evidence="12">Chloride channel protein</fullName>
    </submittedName>
</protein>
<accession>A0A6M8HLN2</accession>
<sequence length="472" mass="49206">MNRPLSAVAKSRLRRLRRASLFSRRLWLHRIVWWVGAILIGLAAILFADAADQADRLRRMISARNPAWMLLMAPAGLALSAWLTRSAFRGAQGSGIPQTIAALHMRHASSVDRVLSLRIAFGKMLLTVLGILSGASIGREGPTVQVGASIMHALGRALRLSDVAMRRALILAGGAAGISAAFNTPLGGIVFAIEELSHSFEARTSGTMLTAVILSGVTSLALVGNYTYFGHTTATLPIGAGWIAVIACGLVGGVSGGAFSALLVRMSGGLPGRAGSFVRDRPILFAGLCGLVLALIGLASHGTSYGTGYGEARHLVDGSVHFPASFFAWKFAASLVSYCSGIPGGIFAPSLSVGAGIGGWIAVYLPHSPSGAVVLLGMVAYFAAVVQAPLTATVIVMEMTDNQGLTVPLLATSFLAYGVSRLVSRRALYGALAQRFLLAIEPASSIKTSVAMEPEPAHSDRGERDRPSSAPP</sequence>
<dbReference type="RefSeq" id="WP_171837752.1">
    <property type="nucleotide sequence ID" value="NZ_CP053708.1"/>
</dbReference>
<feature type="compositionally biased region" description="Basic and acidic residues" evidence="10">
    <location>
        <begin position="455"/>
        <end position="472"/>
    </location>
</feature>
<reference evidence="12 13" key="1">
    <citation type="journal article" date="2014" name="World J. Microbiol. Biotechnol.">
        <title>Biodiversity and physiological characteristics of Antarctic and Arctic lichens-associated bacteria.</title>
        <authorList>
            <person name="Lee Y.M."/>
            <person name="Kim E.H."/>
            <person name="Lee H.K."/>
            <person name="Hong S.G."/>
        </authorList>
    </citation>
    <scope>NUCLEOTIDE SEQUENCE [LARGE SCALE GENOMIC DNA]</scope>
    <source>
        <strain evidence="12 13">PAMC 26569</strain>
    </source>
</reference>
<dbReference type="PANTHER" id="PTHR43427">
    <property type="entry name" value="CHLORIDE CHANNEL PROTEIN CLC-E"/>
    <property type="match status" value="1"/>
</dbReference>
<keyword evidence="8" id="KW-0868">Chloride</keyword>
<dbReference type="GO" id="GO:0034707">
    <property type="term" value="C:chloride channel complex"/>
    <property type="evidence" value="ECO:0007669"/>
    <property type="project" value="UniProtKB-KW"/>
</dbReference>
<evidence type="ECO:0000256" key="10">
    <source>
        <dbReference type="SAM" id="MobiDB-lite"/>
    </source>
</evidence>
<dbReference type="InterPro" id="IPR001807">
    <property type="entry name" value="ClC"/>
</dbReference>
<dbReference type="Pfam" id="PF00654">
    <property type="entry name" value="Voltage_CLC"/>
    <property type="match status" value="1"/>
</dbReference>
<dbReference type="CDD" id="cd01034">
    <property type="entry name" value="EriC_like"/>
    <property type="match status" value="1"/>
</dbReference>
<evidence type="ECO:0000256" key="5">
    <source>
        <dbReference type="ARBA" id="ARBA00023065"/>
    </source>
</evidence>
<dbReference type="PRINTS" id="PR00762">
    <property type="entry name" value="CLCHANNEL"/>
</dbReference>
<evidence type="ECO:0000313" key="13">
    <source>
        <dbReference type="Proteomes" id="UP000500767"/>
    </source>
</evidence>
<proteinExistence type="predicted"/>
<dbReference type="InterPro" id="IPR050368">
    <property type="entry name" value="ClC-type_chloride_channel"/>
</dbReference>
<name>A0A6M8HLN2_9PROT</name>
<evidence type="ECO:0000256" key="7">
    <source>
        <dbReference type="ARBA" id="ARBA00023173"/>
    </source>
</evidence>
<evidence type="ECO:0000256" key="1">
    <source>
        <dbReference type="ARBA" id="ARBA00004141"/>
    </source>
</evidence>
<keyword evidence="13" id="KW-1185">Reference proteome</keyword>
<evidence type="ECO:0000256" key="8">
    <source>
        <dbReference type="ARBA" id="ARBA00023214"/>
    </source>
</evidence>
<dbReference type="SUPFAM" id="SSF81340">
    <property type="entry name" value="Clc chloride channel"/>
    <property type="match status" value="1"/>
</dbReference>
<feature type="transmembrane region" description="Helical" evidence="11">
    <location>
        <begin position="66"/>
        <end position="84"/>
    </location>
</feature>
<evidence type="ECO:0000256" key="11">
    <source>
        <dbReference type="SAM" id="Phobius"/>
    </source>
</evidence>
<keyword evidence="4 11" id="KW-1133">Transmembrane helix</keyword>
<dbReference type="PANTHER" id="PTHR43427:SF6">
    <property type="entry name" value="CHLORIDE CHANNEL PROTEIN CLC-E"/>
    <property type="match status" value="1"/>
</dbReference>
<feature type="transmembrane region" description="Helical" evidence="11">
    <location>
        <begin position="240"/>
        <end position="263"/>
    </location>
</feature>
<dbReference type="AlphaFoldDB" id="A0A6M8HLN2"/>
<gene>
    <name evidence="12" type="ORF">HN018_03660</name>
</gene>
<evidence type="ECO:0000256" key="3">
    <source>
        <dbReference type="ARBA" id="ARBA00022692"/>
    </source>
</evidence>
<evidence type="ECO:0000256" key="6">
    <source>
        <dbReference type="ARBA" id="ARBA00023136"/>
    </source>
</evidence>
<evidence type="ECO:0000313" key="12">
    <source>
        <dbReference type="EMBL" id="QKE89251.1"/>
    </source>
</evidence>
<dbReference type="GO" id="GO:0005254">
    <property type="term" value="F:chloride channel activity"/>
    <property type="evidence" value="ECO:0007669"/>
    <property type="project" value="UniProtKB-KW"/>
</dbReference>
<keyword evidence="7" id="KW-0869">Chloride channel</keyword>
<dbReference type="EMBL" id="CP053708">
    <property type="protein sequence ID" value="QKE89251.1"/>
    <property type="molecule type" value="Genomic_DNA"/>
</dbReference>
<comment type="subcellular location">
    <subcellularLocation>
        <location evidence="1">Membrane</location>
        <topology evidence="1">Multi-pass membrane protein</topology>
    </subcellularLocation>
</comment>
<dbReference type="Proteomes" id="UP000500767">
    <property type="component" value="Chromosome"/>
</dbReference>
<keyword evidence="9" id="KW-0407">Ion channel</keyword>
<feature type="transmembrane region" description="Helical" evidence="11">
    <location>
        <begin position="168"/>
        <end position="193"/>
    </location>
</feature>
<organism evidence="12 13">
    <name type="scientific">Lichenicola cladoniae</name>
    <dbReference type="NCBI Taxonomy" id="1484109"/>
    <lineage>
        <taxon>Bacteria</taxon>
        <taxon>Pseudomonadati</taxon>
        <taxon>Pseudomonadota</taxon>
        <taxon>Alphaproteobacteria</taxon>
        <taxon>Acetobacterales</taxon>
        <taxon>Acetobacteraceae</taxon>
        <taxon>Lichenicola</taxon>
    </lineage>
</organism>
<dbReference type="KEGG" id="lck:HN018_03660"/>